<name>A0AAF0FFA2_9CAUD</name>
<evidence type="ECO:0000256" key="1">
    <source>
        <dbReference type="SAM" id="Phobius"/>
    </source>
</evidence>
<keyword evidence="1" id="KW-1133">Transmembrane helix</keyword>
<evidence type="ECO:0000313" key="3">
    <source>
        <dbReference type="Proteomes" id="UP001216172"/>
    </source>
</evidence>
<dbReference type="InterPro" id="IPR021497">
    <property type="entry name" value="GTA_holin_3TM"/>
</dbReference>
<reference evidence="2" key="1">
    <citation type="submission" date="2023-02" db="EMBL/GenBank/DDBJ databases">
        <authorList>
            <person name="Rihtman B."/>
        </authorList>
    </citation>
    <scope>NUCLEOTIDE SEQUENCE</scope>
</reference>
<accession>A0AAF0FFA2</accession>
<dbReference type="EMBL" id="OQ376858">
    <property type="protein sequence ID" value="WFG40897.1"/>
    <property type="molecule type" value="Genomic_DNA"/>
</dbReference>
<feature type="transmembrane region" description="Helical" evidence="1">
    <location>
        <begin position="102"/>
        <end position="121"/>
    </location>
</feature>
<gene>
    <name evidence="2" type="ORF">ParaMal1_00013</name>
</gene>
<keyword evidence="1" id="KW-0472">Membrane</keyword>
<dbReference type="Pfam" id="PF11351">
    <property type="entry name" value="GTA_holin_3TM"/>
    <property type="match status" value="1"/>
</dbReference>
<feature type="transmembrane region" description="Helical" evidence="1">
    <location>
        <begin position="68"/>
        <end position="96"/>
    </location>
</feature>
<organism evidence="2 3">
    <name type="scientific">Paracoccus phage ParMal1</name>
    <dbReference type="NCBI Taxonomy" id="3032416"/>
    <lineage>
        <taxon>Viruses</taxon>
        <taxon>Duplodnaviria</taxon>
        <taxon>Heunggongvirae</taxon>
        <taxon>Uroviricota</taxon>
        <taxon>Caudoviricetes</taxon>
        <taxon>Autographivirales</taxon>
        <taxon>Autographivirales incertae sedis</taxon>
        <taxon>Mallvirus</taxon>
        <taxon>Mallvirus ParMal1</taxon>
    </lineage>
</organism>
<evidence type="ECO:0000313" key="2">
    <source>
        <dbReference type="EMBL" id="WFG40897.1"/>
    </source>
</evidence>
<keyword evidence="3" id="KW-1185">Reference proteome</keyword>
<sequence>MALNLVGAGPIAQGLFGLIDSLFTSDEERMQAKFKLMELEKSGELAQINVNMKEAEHTSLFVAGWRPFIGWVCGLAFAWAFLLYPIVSFAVIAFGVPVPLHLIPALDLSAMMPVLMGMLGLGAMRSWEKREGVARDNLGGTSDGVDRRANPE</sequence>
<protein>
    <submittedName>
        <fullName evidence="2">Holin</fullName>
    </submittedName>
</protein>
<keyword evidence="1" id="KW-0812">Transmembrane</keyword>
<dbReference type="Proteomes" id="UP001216172">
    <property type="component" value="Segment"/>
</dbReference>
<proteinExistence type="predicted"/>